<proteinExistence type="predicted"/>
<dbReference type="Pfam" id="PF00672">
    <property type="entry name" value="HAMP"/>
    <property type="match status" value="1"/>
</dbReference>
<dbReference type="EMBL" id="MLJW01000584">
    <property type="protein sequence ID" value="OIQ84889.1"/>
    <property type="molecule type" value="Genomic_DNA"/>
</dbReference>
<accession>A0A1J5QMT1</accession>
<dbReference type="SMART" id="SM00304">
    <property type="entry name" value="HAMP"/>
    <property type="match status" value="1"/>
</dbReference>
<feature type="domain" description="HAMP" evidence="2">
    <location>
        <begin position="61"/>
        <end position="113"/>
    </location>
</feature>
<reference evidence="3" key="1">
    <citation type="submission" date="2016-10" db="EMBL/GenBank/DDBJ databases">
        <title>Sequence of Gallionella enrichment culture.</title>
        <authorList>
            <person name="Poehlein A."/>
            <person name="Muehling M."/>
            <person name="Daniel R."/>
        </authorList>
    </citation>
    <scope>NUCLEOTIDE SEQUENCE</scope>
</reference>
<dbReference type="InterPro" id="IPR003660">
    <property type="entry name" value="HAMP_dom"/>
</dbReference>
<comment type="caution">
    <text evidence="3">The sequence shown here is derived from an EMBL/GenBank/DDBJ whole genome shotgun (WGS) entry which is preliminary data.</text>
</comment>
<dbReference type="GO" id="GO:0016020">
    <property type="term" value="C:membrane"/>
    <property type="evidence" value="ECO:0007669"/>
    <property type="project" value="InterPro"/>
</dbReference>
<dbReference type="CDD" id="cd06225">
    <property type="entry name" value="HAMP"/>
    <property type="match status" value="1"/>
</dbReference>
<protein>
    <submittedName>
        <fullName evidence="3">HAMP domain protein</fullName>
    </submittedName>
</protein>
<feature type="transmembrane region" description="Helical" evidence="1">
    <location>
        <begin position="34"/>
        <end position="57"/>
    </location>
</feature>
<dbReference type="SUPFAM" id="SSF158472">
    <property type="entry name" value="HAMP domain-like"/>
    <property type="match status" value="1"/>
</dbReference>
<dbReference type="GO" id="GO:0007165">
    <property type="term" value="P:signal transduction"/>
    <property type="evidence" value="ECO:0007669"/>
    <property type="project" value="InterPro"/>
</dbReference>
<dbReference type="AlphaFoldDB" id="A0A1J5QMT1"/>
<keyword evidence="1" id="KW-0472">Membrane</keyword>
<organism evidence="3">
    <name type="scientific">mine drainage metagenome</name>
    <dbReference type="NCBI Taxonomy" id="410659"/>
    <lineage>
        <taxon>unclassified sequences</taxon>
        <taxon>metagenomes</taxon>
        <taxon>ecological metagenomes</taxon>
    </lineage>
</organism>
<evidence type="ECO:0000256" key="1">
    <source>
        <dbReference type="SAM" id="Phobius"/>
    </source>
</evidence>
<keyword evidence="1" id="KW-0812">Transmembrane</keyword>
<name>A0A1J5QMT1_9ZZZZ</name>
<evidence type="ECO:0000313" key="3">
    <source>
        <dbReference type="EMBL" id="OIQ84889.1"/>
    </source>
</evidence>
<gene>
    <name evidence="3" type="ORF">GALL_332960</name>
</gene>
<dbReference type="Gene3D" id="6.10.340.10">
    <property type="match status" value="1"/>
</dbReference>
<keyword evidence="1" id="KW-1133">Transmembrane helix</keyword>
<sequence>MNPLFASAKLDADKLVELQIAGAKSAFESAERSYMITITVSIGALLVGIVLGGLLGLTTVRAISRPLDRLIGLLQRIARGEFNSRVIIDRDDEIGIALRHLQAMQAKLGFDREVSRFEGVRRGRRAERTVGARRRVALADTALGAPRRRQRLPHRDDFAMAAQLVVARLHQCAPWTCAISASTTCSTACIDGVPGRSAEAM</sequence>
<evidence type="ECO:0000259" key="2">
    <source>
        <dbReference type="PROSITE" id="PS50885"/>
    </source>
</evidence>
<dbReference type="PROSITE" id="PS50885">
    <property type="entry name" value="HAMP"/>
    <property type="match status" value="1"/>
</dbReference>